<protein>
    <submittedName>
        <fullName evidence="2">Uncharacterized protein</fullName>
    </submittedName>
</protein>
<name>A0A0A6VED8_9BACI</name>
<dbReference type="EMBL" id="JRUN01000038">
    <property type="protein sequence ID" value="KHD84909.1"/>
    <property type="molecule type" value="Genomic_DNA"/>
</dbReference>
<dbReference type="RefSeq" id="WP_025730884.1">
    <property type="nucleotide sequence ID" value="NZ_JAAIWK010000011.1"/>
</dbReference>
<sequence>MKKFLLLTAGIAGVTYLAVKGNREQIKVTANNLYKRAESLVHQLKHPNTIETKIGHPDPYDTPDNKMVSEGSSYSVNYYNGA</sequence>
<reference evidence="2 4" key="1">
    <citation type="submission" date="2014-10" db="EMBL/GenBank/DDBJ databases">
        <title>Draft genome of phytase producing Bacillus ginsengihumi strain M2.11.</title>
        <authorList>
            <person name="Toymentseva A."/>
            <person name="Boulygina E.A."/>
            <person name="Kazakov S.V."/>
            <person name="Kayumov I."/>
            <person name="Suleimanova A.D."/>
            <person name="Mardanova A.M."/>
            <person name="Maria S.N."/>
            <person name="Sergey M.Y."/>
            <person name="Sharipova M.R."/>
        </authorList>
    </citation>
    <scope>NUCLEOTIDE SEQUENCE [LARGE SCALE GENOMIC DNA]</scope>
    <source>
        <strain evidence="2 4">M2.11</strain>
    </source>
</reference>
<dbReference type="Proteomes" id="UP000476934">
    <property type="component" value="Unassembled WGS sequence"/>
</dbReference>
<evidence type="ECO:0000313" key="4">
    <source>
        <dbReference type="Proteomes" id="UP000030588"/>
    </source>
</evidence>
<dbReference type="STRING" id="363870.NG54_12605"/>
<reference evidence="3" key="2">
    <citation type="submission" date="2020-02" db="EMBL/GenBank/DDBJ databases">
        <authorList>
            <person name="Feng H."/>
        </authorList>
    </citation>
    <scope>NUCLEOTIDE SEQUENCE [LARGE SCALE GENOMIC DNA]</scope>
    <source>
        <strain evidence="3">Gsoil 114</strain>
    </source>
</reference>
<comment type="caution">
    <text evidence="2">The sequence shown here is derived from an EMBL/GenBank/DDBJ whole genome shotgun (WGS) entry which is preliminary data.</text>
</comment>
<dbReference type="Proteomes" id="UP000030588">
    <property type="component" value="Unassembled WGS sequence"/>
</dbReference>
<organism evidence="2 4">
    <name type="scientific">Heyndrickxia ginsengihumi</name>
    <dbReference type="NCBI Taxonomy" id="363870"/>
    <lineage>
        <taxon>Bacteria</taxon>
        <taxon>Bacillati</taxon>
        <taxon>Bacillota</taxon>
        <taxon>Bacilli</taxon>
        <taxon>Bacillales</taxon>
        <taxon>Bacillaceae</taxon>
        <taxon>Heyndrickxia</taxon>
    </lineage>
</organism>
<keyword evidence="5" id="KW-1185">Reference proteome</keyword>
<feature type="region of interest" description="Disordered" evidence="1">
    <location>
        <begin position="50"/>
        <end position="70"/>
    </location>
</feature>
<gene>
    <name evidence="3" type="ORF">G4D61_08315</name>
    <name evidence="2" type="ORF">NG54_12605</name>
</gene>
<evidence type="ECO:0000313" key="3">
    <source>
        <dbReference type="EMBL" id="NEY19970.1"/>
    </source>
</evidence>
<accession>A0A0A6VED8</accession>
<evidence type="ECO:0000313" key="5">
    <source>
        <dbReference type="Proteomes" id="UP000476934"/>
    </source>
</evidence>
<evidence type="ECO:0000256" key="1">
    <source>
        <dbReference type="SAM" id="MobiDB-lite"/>
    </source>
</evidence>
<dbReference type="EMBL" id="JAAIWK010000011">
    <property type="protein sequence ID" value="NEY19970.1"/>
    <property type="molecule type" value="Genomic_DNA"/>
</dbReference>
<dbReference type="AlphaFoldDB" id="A0A0A6VED8"/>
<reference evidence="3 5" key="3">
    <citation type="submission" date="2020-03" db="EMBL/GenBank/DDBJ databases">
        <title>Bacillus aquiflavi sp. nov., isolated from yellow water of strong flavor Chinese baijiu in Yibin region of China.</title>
        <authorList>
            <person name="Xie J."/>
        </authorList>
    </citation>
    <scope>NUCLEOTIDE SEQUENCE [LARGE SCALE GENOMIC DNA]</scope>
    <source>
        <strain evidence="3 5">Gsoil 114</strain>
    </source>
</reference>
<proteinExistence type="predicted"/>
<evidence type="ECO:0000313" key="2">
    <source>
        <dbReference type="EMBL" id="KHD84909.1"/>
    </source>
</evidence>